<feature type="compositionally biased region" description="Basic and acidic residues" evidence="1">
    <location>
        <begin position="677"/>
        <end position="686"/>
    </location>
</feature>
<feature type="compositionally biased region" description="Basic and acidic residues" evidence="1">
    <location>
        <begin position="719"/>
        <end position="731"/>
    </location>
</feature>
<keyword evidence="3" id="KW-1185">Reference proteome</keyword>
<organism evidence="2 3">
    <name type="scientific">Rhodofomes roseus</name>
    <dbReference type="NCBI Taxonomy" id="34475"/>
    <lineage>
        <taxon>Eukaryota</taxon>
        <taxon>Fungi</taxon>
        <taxon>Dikarya</taxon>
        <taxon>Basidiomycota</taxon>
        <taxon>Agaricomycotina</taxon>
        <taxon>Agaricomycetes</taxon>
        <taxon>Polyporales</taxon>
        <taxon>Rhodofomes</taxon>
    </lineage>
</organism>
<feature type="region of interest" description="Disordered" evidence="1">
    <location>
        <begin position="677"/>
        <end position="910"/>
    </location>
</feature>
<evidence type="ECO:0000256" key="1">
    <source>
        <dbReference type="SAM" id="MobiDB-lite"/>
    </source>
</evidence>
<evidence type="ECO:0000313" key="3">
    <source>
        <dbReference type="Proteomes" id="UP000814176"/>
    </source>
</evidence>
<evidence type="ECO:0000313" key="2">
    <source>
        <dbReference type="EMBL" id="KAH9835051.1"/>
    </source>
</evidence>
<accession>A0ABQ8KBX6</accession>
<feature type="compositionally biased region" description="Polar residues" evidence="1">
    <location>
        <begin position="310"/>
        <end position="320"/>
    </location>
</feature>
<feature type="region of interest" description="Disordered" evidence="1">
    <location>
        <begin position="50"/>
        <end position="91"/>
    </location>
</feature>
<proteinExistence type="predicted"/>
<dbReference type="GeneID" id="72008352"/>
<feature type="region of interest" description="Disordered" evidence="1">
    <location>
        <begin position="308"/>
        <end position="445"/>
    </location>
</feature>
<gene>
    <name evidence="2" type="ORF">C8Q71DRAFT_859374</name>
</gene>
<dbReference type="EMBL" id="JADCUA010000014">
    <property type="protein sequence ID" value="KAH9835051.1"/>
    <property type="molecule type" value="Genomic_DNA"/>
</dbReference>
<sequence length="910" mass="99680">MVPELSSIVPVYCRYVHTDRWLLTHLDSSWTISQVKQHLLTKFLPTVVPSPRKPTRAKRERPLSPITFSSHGHSDNEGDSDYQSAEENGSVLDEADDIVDGDYYRYKYAPASRPAGTSSTTLVVPPEISLPSPAQFALIAFSTGQLFEDRFHLSWYALQPYELLEFYPRGEVFIALPRHNLEAYVRPYFEARVWALRFVGDDLSAEHHTELERPKSKGKAKGKERERRTGSGSGPNTGDGGEETWGGDADETRRKLERRRRKKMEWCERWVIVHQGLFKLCKNRNDTRPAYTAPVTALLAMRGGEHLHPRTTSALPQTYDSSLPSSSTSTPLSSPSPAQSHLQSLHDPMKSKLDASPRNSAIPNSGRRIVCAKFRAGPHPPPHSPAVTHAVASGAGTSEDRGDAGGWWRRGSRDTAPAETFGRREGRSAFGANSEGSASRDRLGLSDEDEGSVWIIMDLLNEAAFDDFLRVLHRHAPVSCSSSFAARSSLEGAAPDASYVFPSPGGSPFNVSPGLPDAIPHTYTTTLTGSPRHAAATVTSAKPSPQSGRMGLPYPEWRHTIVHRARRAGIGSIGRAMEFVIFGDDEPEGLANDEDDLLSYLEMPDEEARAQETPKRPSLAKRPSDNSHVDLSPTLWRDYLNDDSDSGSDGESEQSEQEWEDWMTDLPRQHRIQADTEERHLRHLTPDIEEDDEDIPWIQDEALSDDGTGVPASDDGMAESDHALAADKSATREPFPPSRKITSYSSADSLIRKSIRPSRSRPRIFGASKTGVDFPSERARSPLSSQVRASSELSTSPESGTSPPTRSHLPVRMPIPIRMRITSVRGTQVEGGTSPPETASPRLTNLLRKGGSTNESTSASQHPSAPQGKNKATSAGAAPPSLILTIPEPNTSASSPSSLESIKFATPDSD</sequence>
<feature type="compositionally biased region" description="Polar residues" evidence="1">
    <location>
        <begin position="851"/>
        <end position="864"/>
    </location>
</feature>
<feature type="compositionally biased region" description="Basic and acidic residues" evidence="1">
    <location>
        <begin position="606"/>
        <end position="615"/>
    </location>
</feature>
<feature type="compositionally biased region" description="Low complexity" evidence="1">
    <location>
        <begin position="790"/>
        <end position="807"/>
    </location>
</feature>
<dbReference type="Proteomes" id="UP000814176">
    <property type="component" value="Unassembled WGS sequence"/>
</dbReference>
<reference evidence="2 3" key="1">
    <citation type="journal article" date="2021" name="Environ. Microbiol.">
        <title>Gene family expansions and transcriptome signatures uncover fungal adaptations to wood decay.</title>
        <authorList>
            <person name="Hage H."/>
            <person name="Miyauchi S."/>
            <person name="Viragh M."/>
            <person name="Drula E."/>
            <person name="Min B."/>
            <person name="Chaduli D."/>
            <person name="Navarro D."/>
            <person name="Favel A."/>
            <person name="Norest M."/>
            <person name="Lesage-Meessen L."/>
            <person name="Balint B."/>
            <person name="Merenyi Z."/>
            <person name="de Eugenio L."/>
            <person name="Morin E."/>
            <person name="Martinez A.T."/>
            <person name="Baldrian P."/>
            <person name="Stursova M."/>
            <person name="Martinez M.J."/>
            <person name="Novotny C."/>
            <person name="Magnuson J.K."/>
            <person name="Spatafora J.W."/>
            <person name="Maurice S."/>
            <person name="Pangilinan J."/>
            <person name="Andreopoulos W."/>
            <person name="LaButti K."/>
            <person name="Hundley H."/>
            <person name="Na H."/>
            <person name="Kuo A."/>
            <person name="Barry K."/>
            <person name="Lipzen A."/>
            <person name="Henrissat B."/>
            <person name="Riley R."/>
            <person name="Ahrendt S."/>
            <person name="Nagy L.G."/>
            <person name="Grigoriev I.V."/>
            <person name="Martin F."/>
            <person name="Rosso M.N."/>
        </authorList>
    </citation>
    <scope>NUCLEOTIDE SEQUENCE [LARGE SCALE GENOMIC DNA]</scope>
    <source>
        <strain evidence="2 3">CIRM-BRFM 1785</strain>
    </source>
</reference>
<feature type="compositionally biased region" description="Basic residues" evidence="1">
    <location>
        <begin position="753"/>
        <end position="762"/>
    </location>
</feature>
<feature type="compositionally biased region" description="Polar residues" evidence="1">
    <location>
        <begin position="888"/>
        <end position="900"/>
    </location>
</feature>
<dbReference type="RefSeq" id="XP_047777537.1">
    <property type="nucleotide sequence ID" value="XM_047927620.1"/>
</dbReference>
<feature type="compositionally biased region" description="Acidic residues" evidence="1">
    <location>
        <begin position="641"/>
        <end position="660"/>
    </location>
</feature>
<protein>
    <submittedName>
        <fullName evidence="2">Uncharacterized protein</fullName>
    </submittedName>
</protein>
<feature type="compositionally biased region" description="Basic and acidic residues" evidence="1">
    <location>
        <begin position="207"/>
        <end position="229"/>
    </location>
</feature>
<feature type="region of interest" description="Disordered" evidence="1">
    <location>
        <begin position="207"/>
        <end position="254"/>
    </location>
</feature>
<name>A0ABQ8KBX6_9APHY</name>
<feature type="region of interest" description="Disordered" evidence="1">
    <location>
        <begin position="606"/>
        <end position="660"/>
    </location>
</feature>
<feature type="compositionally biased region" description="Low complexity" evidence="1">
    <location>
        <begin position="321"/>
        <end position="337"/>
    </location>
</feature>
<comment type="caution">
    <text evidence="2">The sequence shown here is derived from an EMBL/GenBank/DDBJ whole genome shotgun (WGS) entry which is preliminary data.</text>
</comment>